<dbReference type="AlphaFoldDB" id="A0A3M7T6C9"/>
<name>A0A3M7T6C9_BRAPC</name>
<comment type="caution">
    <text evidence="1">The sequence shown here is derived from an EMBL/GenBank/DDBJ whole genome shotgun (WGS) entry which is preliminary data.</text>
</comment>
<dbReference type="EMBL" id="REGN01000227">
    <property type="protein sequence ID" value="RNA43388.1"/>
    <property type="molecule type" value="Genomic_DNA"/>
</dbReference>
<gene>
    <name evidence="1" type="ORF">BpHYR1_000691</name>
</gene>
<evidence type="ECO:0000313" key="1">
    <source>
        <dbReference type="EMBL" id="RNA43388.1"/>
    </source>
</evidence>
<organism evidence="1 2">
    <name type="scientific">Brachionus plicatilis</name>
    <name type="common">Marine rotifer</name>
    <name type="synonym">Brachionus muelleri</name>
    <dbReference type="NCBI Taxonomy" id="10195"/>
    <lineage>
        <taxon>Eukaryota</taxon>
        <taxon>Metazoa</taxon>
        <taxon>Spiralia</taxon>
        <taxon>Gnathifera</taxon>
        <taxon>Rotifera</taxon>
        <taxon>Eurotatoria</taxon>
        <taxon>Monogononta</taxon>
        <taxon>Pseudotrocha</taxon>
        <taxon>Ploima</taxon>
        <taxon>Brachionidae</taxon>
        <taxon>Brachionus</taxon>
    </lineage>
</organism>
<accession>A0A3M7T6C9</accession>
<dbReference type="Proteomes" id="UP000276133">
    <property type="component" value="Unassembled WGS sequence"/>
</dbReference>
<reference evidence="1 2" key="1">
    <citation type="journal article" date="2018" name="Sci. Rep.">
        <title>Genomic signatures of local adaptation to the degree of environmental predictability in rotifers.</title>
        <authorList>
            <person name="Franch-Gras L."/>
            <person name="Hahn C."/>
            <person name="Garcia-Roger E.M."/>
            <person name="Carmona M.J."/>
            <person name="Serra M."/>
            <person name="Gomez A."/>
        </authorList>
    </citation>
    <scope>NUCLEOTIDE SEQUENCE [LARGE SCALE GENOMIC DNA]</scope>
    <source>
        <strain evidence="1">HYR1</strain>
    </source>
</reference>
<evidence type="ECO:0000313" key="2">
    <source>
        <dbReference type="Proteomes" id="UP000276133"/>
    </source>
</evidence>
<sequence>MIESQLGQIEVTNFSEVHPPQAIAYQDDKGISLLIIEKLRNFNWTIGLNFFDKLRNLGFLSLSKSSSHIRFLLKIILVIMSQKRQECDQ</sequence>
<proteinExistence type="predicted"/>
<protein>
    <submittedName>
        <fullName evidence="1">Uncharacterized protein</fullName>
    </submittedName>
</protein>
<keyword evidence="2" id="KW-1185">Reference proteome</keyword>